<evidence type="ECO:0000259" key="3">
    <source>
        <dbReference type="PROSITE" id="PS51371"/>
    </source>
</evidence>
<dbReference type="Pfam" id="PF10335">
    <property type="entry name" value="DUF294_C"/>
    <property type="match status" value="1"/>
</dbReference>
<dbReference type="Proteomes" id="UP000233293">
    <property type="component" value="Unassembled WGS sequence"/>
</dbReference>
<dbReference type="InterPro" id="IPR000644">
    <property type="entry name" value="CBS_dom"/>
</dbReference>
<evidence type="ECO:0000256" key="1">
    <source>
        <dbReference type="ARBA" id="ARBA00023122"/>
    </source>
</evidence>
<dbReference type="InterPro" id="IPR005105">
    <property type="entry name" value="GlnD_Uridyltrans_N"/>
</dbReference>
<name>A0A2N3PP76_9PROT</name>
<dbReference type="PROSITE" id="PS51371">
    <property type="entry name" value="CBS"/>
    <property type="match status" value="2"/>
</dbReference>
<evidence type="ECO:0000313" key="4">
    <source>
        <dbReference type="EMBL" id="PKU22198.1"/>
    </source>
</evidence>
<protein>
    <submittedName>
        <fullName evidence="4">Histidine kinase</fullName>
    </submittedName>
</protein>
<gene>
    <name evidence="4" type="ORF">CWS72_22855</name>
</gene>
<keyword evidence="1 2" id="KW-0129">CBS domain</keyword>
<dbReference type="RefSeq" id="WP_101252966.1">
    <property type="nucleotide sequence ID" value="NZ_PIUM01000036.1"/>
</dbReference>
<reference evidence="5" key="1">
    <citation type="submission" date="2017-12" db="EMBL/GenBank/DDBJ databases">
        <title>Draft genome sequence of Telmatospirillum siberiense 26-4b1T, an acidotolerant peatland alphaproteobacterium potentially involved in sulfur cycling.</title>
        <authorList>
            <person name="Hausmann B."/>
            <person name="Pjevac P."/>
            <person name="Schreck K."/>
            <person name="Herbold C.W."/>
            <person name="Daims H."/>
            <person name="Wagner M."/>
            <person name="Pester M."/>
            <person name="Loy A."/>
        </authorList>
    </citation>
    <scope>NUCLEOTIDE SEQUENCE [LARGE SCALE GENOMIC DNA]</scope>
    <source>
        <strain evidence="5">26-4b1</strain>
    </source>
</reference>
<dbReference type="InterPro" id="IPR018821">
    <property type="entry name" value="DUF294_put_nucleoTrafse_sb-bd"/>
</dbReference>
<dbReference type="PANTHER" id="PTHR43080:SF2">
    <property type="entry name" value="CBS DOMAIN-CONTAINING PROTEIN"/>
    <property type="match status" value="1"/>
</dbReference>
<keyword evidence="4" id="KW-0418">Kinase</keyword>
<dbReference type="AlphaFoldDB" id="A0A2N3PP76"/>
<evidence type="ECO:0000313" key="5">
    <source>
        <dbReference type="Proteomes" id="UP000233293"/>
    </source>
</evidence>
<dbReference type="EMBL" id="PIUM01000036">
    <property type="protein sequence ID" value="PKU22198.1"/>
    <property type="molecule type" value="Genomic_DNA"/>
</dbReference>
<dbReference type="PANTHER" id="PTHR43080">
    <property type="entry name" value="CBS DOMAIN-CONTAINING PROTEIN CBSX3, MITOCHONDRIAL"/>
    <property type="match status" value="1"/>
</dbReference>
<accession>A0A2N3PP76</accession>
<dbReference type="Gene3D" id="3.10.580.10">
    <property type="entry name" value="CBS-domain"/>
    <property type="match status" value="1"/>
</dbReference>
<dbReference type="Pfam" id="PF03445">
    <property type="entry name" value="DUF294"/>
    <property type="match status" value="1"/>
</dbReference>
<dbReference type="InterPro" id="IPR051257">
    <property type="entry name" value="Diverse_CBS-Domain"/>
</dbReference>
<feature type="domain" description="CBS" evidence="3">
    <location>
        <begin position="23"/>
        <end position="79"/>
    </location>
</feature>
<comment type="caution">
    <text evidence="4">The sequence shown here is derived from an EMBL/GenBank/DDBJ whole genome shotgun (WGS) entry which is preliminary data.</text>
</comment>
<dbReference type="InterPro" id="IPR046342">
    <property type="entry name" value="CBS_dom_sf"/>
</dbReference>
<evidence type="ECO:0000256" key="2">
    <source>
        <dbReference type="PROSITE-ProRule" id="PRU00703"/>
    </source>
</evidence>
<dbReference type="GO" id="GO:0016301">
    <property type="term" value="F:kinase activity"/>
    <property type="evidence" value="ECO:0007669"/>
    <property type="project" value="UniProtKB-KW"/>
</dbReference>
<dbReference type="CDD" id="cd05401">
    <property type="entry name" value="NT_GlnE_GlnD_like"/>
    <property type="match status" value="1"/>
</dbReference>
<proteinExistence type="predicted"/>
<organism evidence="4 5">
    <name type="scientific">Telmatospirillum siberiense</name>
    <dbReference type="NCBI Taxonomy" id="382514"/>
    <lineage>
        <taxon>Bacteria</taxon>
        <taxon>Pseudomonadati</taxon>
        <taxon>Pseudomonadota</taxon>
        <taxon>Alphaproteobacteria</taxon>
        <taxon>Rhodospirillales</taxon>
        <taxon>Rhodospirillaceae</taxon>
        <taxon>Telmatospirillum</taxon>
    </lineage>
</organism>
<dbReference type="GO" id="GO:0008773">
    <property type="term" value="F:[protein-PII] uridylyltransferase activity"/>
    <property type="evidence" value="ECO:0007669"/>
    <property type="project" value="InterPro"/>
</dbReference>
<keyword evidence="4" id="KW-0808">Transferase</keyword>
<feature type="domain" description="CBS" evidence="3">
    <location>
        <begin position="89"/>
        <end position="145"/>
    </location>
</feature>
<dbReference type="SUPFAM" id="SSF54631">
    <property type="entry name" value="CBS-domain pair"/>
    <property type="match status" value="1"/>
</dbReference>
<dbReference type="OrthoDB" id="9808528at2"/>
<keyword evidence="5" id="KW-1185">Reference proteome</keyword>
<sequence>MQDVSTLTRLDSFPYRHRLAEVMAQPVLTALVDISVAAACDRMDRAKVSSLVVVDEAGRALGMVTERDILRCLAQARAAALDMRLFEVMSSPVHCVPGDAYLYVAIARMTRLGLRHLVVVDGTDRPVGMITGRALLKVRASQALVIGDDVAQAEGAADMDRARKALPDLAAGLLADGVSARDVAAVISTVLRDITTRAAELAERGMIADGWDGAPSPFALLILGSGGRGESLLSFDQDNAIVHTGPPAHDVWYAEFARRLNGTLNEAGIPYCEGDVMARNPFWRRSLDDWRTEIRHWVFEPKMQTVMNVDIFFDFLPVYGDRDLARELKRIAFDTAATSAFFLQFLAINVARMDVPLGIFGEFTTTHGKLNAKKFGLLPLVSAARAKAVKSGIEAPGTADRYRALAEAGLLHDDDLASLLDAHEIILRVMLEQQLRDIAAGGAPSARIEPRQLPRLTQKRLKTAFKRIRTLKTLIGSLQAG</sequence>
<dbReference type="Pfam" id="PF00571">
    <property type="entry name" value="CBS"/>
    <property type="match status" value="2"/>
</dbReference>
<dbReference type="SMART" id="SM00116">
    <property type="entry name" value="CBS"/>
    <property type="match status" value="2"/>
</dbReference>